<comment type="caution">
    <text evidence="2">The sequence shown here is derived from an EMBL/GenBank/DDBJ whole genome shotgun (WGS) entry which is preliminary data.</text>
</comment>
<organism evidence="2 3">
    <name type="scientific">Pseudomonas syringae pv. actinidiae</name>
    <dbReference type="NCBI Taxonomy" id="103796"/>
    <lineage>
        <taxon>Bacteria</taxon>
        <taxon>Pseudomonadati</taxon>
        <taxon>Pseudomonadota</taxon>
        <taxon>Gammaproteobacteria</taxon>
        <taxon>Pseudomonadales</taxon>
        <taxon>Pseudomonadaceae</taxon>
        <taxon>Pseudomonas</taxon>
        <taxon>Pseudomonas syringae</taxon>
    </lineage>
</organism>
<protein>
    <submittedName>
        <fullName evidence="2">Ketopantoate reductase</fullName>
    </submittedName>
</protein>
<dbReference type="AlphaFoldDB" id="A0A2V0Q4Y6"/>
<evidence type="ECO:0000313" key="2">
    <source>
        <dbReference type="EMBL" id="GBH07713.1"/>
    </source>
</evidence>
<evidence type="ECO:0000313" key="3">
    <source>
        <dbReference type="Proteomes" id="UP000247480"/>
    </source>
</evidence>
<dbReference type="Proteomes" id="UP000247480">
    <property type="component" value="Unassembled WGS sequence"/>
</dbReference>
<dbReference type="EMBL" id="BGJZ01000044">
    <property type="protein sequence ID" value="GBH07713.1"/>
    <property type="molecule type" value="Genomic_DNA"/>
</dbReference>
<evidence type="ECO:0000256" key="1">
    <source>
        <dbReference type="SAM" id="MobiDB-lite"/>
    </source>
</evidence>
<proteinExistence type="predicted"/>
<reference evidence="2 3" key="1">
    <citation type="submission" date="2018-04" db="EMBL/GenBank/DDBJ databases">
        <title>Draft genome sequence of Pseudomonas syringae pv. actinidiae biovar 1 strains isolated from kiwifruit in Kagawa prefecture.</title>
        <authorList>
            <person name="Tabuchi M."/>
            <person name="Saito M."/>
            <person name="Fujiwara S."/>
            <person name="Sasa N."/>
            <person name="Akimitsu K."/>
            <person name="Gomi K."/>
            <person name="Konishi-Sugita S."/>
            <person name="Hamano K."/>
            <person name="Kataoka I."/>
        </authorList>
    </citation>
    <scope>NUCLEOTIDE SEQUENCE [LARGE SCALE GENOMIC DNA]</scope>
    <source>
        <strain evidence="2 3">MAFF212206</strain>
    </source>
</reference>
<feature type="region of interest" description="Disordered" evidence="1">
    <location>
        <begin position="1"/>
        <end position="22"/>
    </location>
</feature>
<name>A0A2V0Q4Y6_PSESF</name>
<sequence length="45" mass="4650">MTLGQALLKAGGDGPLDGQRVHLDGLRHAPTHVAADSTVIRPPIP</sequence>
<gene>
    <name evidence="2" type="ORF">KPSA1_01073</name>
</gene>
<accession>A0A2V0Q4Y6</accession>